<dbReference type="InterPro" id="IPR003593">
    <property type="entry name" value="AAA+_ATPase"/>
</dbReference>
<protein>
    <submittedName>
        <fullName evidence="8">ABC transporter, ATP-binding protein</fullName>
    </submittedName>
</protein>
<dbReference type="OrthoDB" id="9778870at2"/>
<evidence type="ECO:0000256" key="2">
    <source>
        <dbReference type="ARBA" id="ARBA00022448"/>
    </source>
</evidence>
<dbReference type="HOGENOM" id="CLU_000604_101_8_9"/>
<comment type="similarity">
    <text evidence="1">Belongs to the ABC transporter superfamily.</text>
</comment>
<evidence type="ECO:0000256" key="5">
    <source>
        <dbReference type="SAM" id="MobiDB-lite"/>
    </source>
</evidence>
<dbReference type="PANTHER" id="PTHR46743">
    <property type="entry name" value="TEICHOIC ACIDS EXPORT ATP-BINDING PROTEIN TAGH"/>
    <property type="match status" value="1"/>
</dbReference>
<feature type="compositionally biased region" description="Polar residues" evidence="5">
    <location>
        <begin position="421"/>
        <end position="432"/>
    </location>
</feature>
<dbReference type="PANTHER" id="PTHR46743:SF2">
    <property type="entry name" value="TEICHOIC ACIDS EXPORT ATP-BINDING PROTEIN TAGH"/>
    <property type="match status" value="1"/>
</dbReference>
<evidence type="ECO:0000256" key="4">
    <source>
        <dbReference type="ARBA" id="ARBA00022840"/>
    </source>
</evidence>
<name>D5T5D0_LEUKI</name>
<accession>D5T5D0</accession>
<dbReference type="eggNOG" id="COG1134">
    <property type="taxonomic scope" value="Bacteria"/>
</dbReference>
<dbReference type="InterPro" id="IPR017871">
    <property type="entry name" value="ABC_transporter-like_CS"/>
</dbReference>
<evidence type="ECO:0000259" key="7">
    <source>
        <dbReference type="PROSITE" id="PS50893"/>
    </source>
</evidence>
<dbReference type="GO" id="GO:0016887">
    <property type="term" value="F:ATP hydrolysis activity"/>
    <property type="evidence" value="ECO:0007669"/>
    <property type="project" value="InterPro"/>
</dbReference>
<dbReference type="InterPro" id="IPR027417">
    <property type="entry name" value="P-loop_NTPase"/>
</dbReference>
<dbReference type="PATRIC" id="fig|762051.18.peg.1732"/>
<evidence type="ECO:0000256" key="3">
    <source>
        <dbReference type="ARBA" id="ARBA00022741"/>
    </source>
</evidence>
<dbReference type="Pfam" id="PF00005">
    <property type="entry name" value="ABC_tran"/>
    <property type="match status" value="1"/>
</dbReference>
<dbReference type="RefSeq" id="WP_013103849.1">
    <property type="nucleotide sequence ID" value="NC_014136.1"/>
</dbReference>
<dbReference type="Gene3D" id="3.40.50.300">
    <property type="entry name" value="P-loop containing nucleotide triphosphate hydrolases"/>
    <property type="match status" value="1"/>
</dbReference>
<dbReference type="Proteomes" id="UP000002362">
    <property type="component" value="Chromosome"/>
</dbReference>
<reference evidence="8 9" key="1">
    <citation type="journal article" date="2010" name="J. Bacteriol.">
        <title>Complete genome sequence analysis of Leuconostoc kimchii IMSNU 11154.</title>
        <authorList>
            <person name="Oh H.M."/>
            <person name="Cho Y.J."/>
            <person name="Kim B.K."/>
            <person name="Roe J.H."/>
            <person name="Kang S.O."/>
            <person name="Nahm B.H."/>
            <person name="Jeong G."/>
            <person name="Han H.U."/>
            <person name="Chun J."/>
        </authorList>
    </citation>
    <scope>NUCLEOTIDE SEQUENCE [LARGE SCALE GENOMIC DNA]</scope>
    <source>
        <strain evidence="9">IMSNU 11154 / KCTC 2386 / IH25</strain>
    </source>
</reference>
<keyword evidence="6" id="KW-0812">Transmembrane</keyword>
<keyword evidence="3" id="KW-0547">Nucleotide-binding</keyword>
<evidence type="ECO:0000313" key="9">
    <source>
        <dbReference type="Proteomes" id="UP000002362"/>
    </source>
</evidence>
<dbReference type="InterPro" id="IPR003439">
    <property type="entry name" value="ABC_transporter-like_ATP-bd"/>
</dbReference>
<dbReference type="InterPro" id="IPR050683">
    <property type="entry name" value="Bact_Polysacc_Export_ATP-bd"/>
</dbReference>
<feature type="region of interest" description="Disordered" evidence="5">
    <location>
        <begin position="354"/>
        <end position="501"/>
    </location>
</feature>
<keyword evidence="6" id="KW-0472">Membrane</keyword>
<feature type="transmembrane region" description="Helical" evidence="6">
    <location>
        <begin position="324"/>
        <end position="346"/>
    </location>
</feature>
<dbReference type="AlphaFoldDB" id="D5T5D0"/>
<dbReference type="GO" id="GO:0005524">
    <property type="term" value="F:ATP binding"/>
    <property type="evidence" value="ECO:0007669"/>
    <property type="project" value="UniProtKB-KW"/>
</dbReference>
<dbReference type="PROSITE" id="PS50893">
    <property type="entry name" value="ABC_TRANSPORTER_2"/>
    <property type="match status" value="1"/>
</dbReference>
<dbReference type="InterPro" id="IPR015860">
    <property type="entry name" value="ABC_transpr_TagH-like"/>
</dbReference>
<dbReference type="KEGG" id="lki:LKI_08605"/>
<dbReference type="PROSITE" id="PS00211">
    <property type="entry name" value="ABC_TRANSPORTER_1"/>
    <property type="match status" value="1"/>
</dbReference>
<dbReference type="EMBL" id="CP001758">
    <property type="protein sequence ID" value="ADG41260.1"/>
    <property type="molecule type" value="Genomic_DNA"/>
</dbReference>
<organism evidence="8 9">
    <name type="scientific">Leuconostoc kimchii (strain IMSNU 11154 / KCTC 2386 / IH25)</name>
    <dbReference type="NCBI Taxonomy" id="762051"/>
    <lineage>
        <taxon>Bacteria</taxon>
        <taxon>Bacillati</taxon>
        <taxon>Bacillota</taxon>
        <taxon>Bacilli</taxon>
        <taxon>Lactobacillales</taxon>
        <taxon>Lactobacillaceae</taxon>
        <taxon>Leuconostoc</taxon>
    </lineage>
</organism>
<dbReference type="GO" id="GO:0016020">
    <property type="term" value="C:membrane"/>
    <property type="evidence" value="ECO:0007669"/>
    <property type="project" value="InterPro"/>
</dbReference>
<dbReference type="SMART" id="SM00382">
    <property type="entry name" value="AAA"/>
    <property type="match status" value="1"/>
</dbReference>
<keyword evidence="6" id="KW-1133">Transmembrane helix</keyword>
<evidence type="ECO:0000313" key="8">
    <source>
        <dbReference type="EMBL" id="ADG41260.1"/>
    </source>
</evidence>
<dbReference type="GO" id="GO:0140359">
    <property type="term" value="F:ABC-type transporter activity"/>
    <property type="evidence" value="ECO:0007669"/>
    <property type="project" value="InterPro"/>
</dbReference>
<evidence type="ECO:0000256" key="1">
    <source>
        <dbReference type="ARBA" id="ARBA00005417"/>
    </source>
</evidence>
<evidence type="ECO:0000256" key="6">
    <source>
        <dbReference type="SAM" id="Phobius"/>
    </source>
</evidence>
<feature type="compositionally biased region" description="Low complexity" evidence="5">
    <location>
        <begin position="387"/>
        <end position="407"/>
    </location>
</feature>
<feature type="domain" description="ABC transporter" evidence="7">
    <location>
        <begin position="8"/>
        <end position="247"/>
    </location>
</feature>
<keyword evidence="2" id="KW-0813">Transport</keyword>
<dbReference type="SUPFAM" id="SSF52540">
    <property type="entry name" value="P-loop containing nucleoside triphosphate hydrolases"/>
    <property type="match status" value="1"/>
</dbReference>
<gene>
    <name evidence="8" type="ordered locus">LKI_08605</name>
</gene>
<sequence length="501" mass="54539">MSEEKIKISVKNVTKRFELMKTRSEKILNMLSFSAKKDRAFWALKGVSFDVFAGEAIGVVGLNGSGKSTLLNIVSEIYPQTTGDLTINGNTSIISIGAGLKPALTGRDNIQLKLLMSGLTKKQIKAIAPTIIAFSELGDFIDQPVKSYSSGMKAKLGFSIMAHTDPDIMIIDEALSVGDSTFANKSFEKIREFKAQGKTIFFVSHSASQVKQIADRVIWMHFGELHEIGPTEVVMKRYTDWQRRFSKRPRREREKYILKMKFAQKDFSAVDIVKKQLDVSLPSVTKPTRVSIHQAEQIEHEQKKLVKKATRKTKKQIQNVKFGILNWVIVAILIIVLGMTSSVTLADSKLVNKEASKTNQSKKTKQTKSGGKVSSKNGNSLKKEKSSTSSETSVMESTNSVSTSSIVDDNGNGVPDDQEQVADSSIAVTDNTDIVPDVTYTQPPVYGNSDAATQGNNVQQEVPAANTPSASDQNGSTSASGNSEVSDASSAATTSEPGRTP</sequence>
<keyword evidence="4 8" id="KW-0067">ATP-binding</keyword>
<proteinExistence type="inferred from homology"/>
<feature type="compositionally biased region" description="Low complexity" evidence="5">
    <location>
        <begin position="367"/>
        <end position="380"/>
    </location>
</feature>
<feature type="compositionally biased region" description="Polar residues" evidence="5">
    <location>
        <begin position="450"/>
        <end position="501"/>
    </location>
</feature>
<dbReference type="STRING" id="762051.LKI_08605"/>
<dbReference type="CDD" id="cd03220">
    <property type="entry name" value="ABC_KpsT_Wzt"/>
    <property type="match status" value="1"/>
</dbReference>